<evidence type="ECO:0000313" key="5">
    <source>
        <dbReference type="Proteomes" id="UP001221217"/>
    </source>
</evidence>
<evidence type="ECO:0000256" key="1">
    <source>
        <dbReference type="ARBA" id="ARBA00022723"/>
    </source>
</evidence>
<proteinExistence type="predicted"/>
<dbReference type="SUPFAM" id="SSF109604">
    <property type="entry name" value="HD-domain/PDEase-like"/>
    <property type="match status" value="1"/>
</dbReference>
<organism evidence="4 5">
    <name type="scientific">Candidatus Thalassospirochaeta sargassi</name>
    <dbReference type="NCBI Taxonomy" id="3119039"/>
    <lineage>
        <taxon>Bacteria</taxon>
        <taxon>Pseudomonadati</taxon>
        <taxon>Spirochaetota</taxon>
        <taxon>Spirochaetia</taxon>
        <taxon>Spirochaetales</taxon>
        <taxon>Spirochaetaceae</taxon>
        <taxon>Candidatus Thalassospirochaeta</taxon>
    </lineage>
</organism>
<dbReference type="PANTHER" id="PTHR11845:SF13">
    <property type="entry name" value="5'-DEOXYNUCLEOTIDASE HDDC2"/>
    <property type="match status" value="1"/>
</dbReference>
<evidence type="ECO:0000259" key="3">
    <source>
        <dbReference type="Pfam" id="PF13023"/>
    </source>
</evidence>
<keyword evidence="2" id="KW-0378">Hydrolase</keyword>
<dbReference type="GO" id="GO:0005737">
    <property type="term" value="C:cytoplasm"/>
    <property type="evidence" value="ECO:0007669"/>
    <property type="project" value="TreeGrafter"/>
</dbReference>
<dbReference type="AlphaFoldDB" id="A0AAJ1IGE4"/>
<dbReference type="EMBL" id="JAQQAL010000031">
    <property type="protein sequence ID" value="MDC7227709.1"/>
    <property type="molecule type" value="Genomic_DNA"/>
</dbReference>
<evidence type="ECO:0000313" key="4">
    <source>
        <dbReference type="EMBL" id="MDC7227709.1"/>
    </source>
</evidence>
<feature type="domain" description="HD" evidence="3">
    <location>
        <begin position="20"/>
        <end position="176"/>
    </location>
</feature>
<protein>
    <submittedName>
        <fullName evidence="4">HD domain-containing protein</fullName>
    </submittedName>
</protein>
<accession>A0AAJ1IGE4</accession>
<dbReference type="GO" id="GO:0046872">
    <property type="term" value="F:metal ion binding"/>
    <property type="evidence" value="ECO:0007669"/>
    <property type="project" value="UniProtKB-KW"/>
</dbReference>
<dbReference type="InterPro" id="IPR006674">
    <property type="entry name" value="HD_domain"/>
</dbReference>
<name>A0AAJ1IGE4_9SPIO</name>
<dbReference type="Gene3D" id="1.10.3210.10">
    <property type="entry name" value="Hypothetical protein af1432"/>
    <property type="match status" value="1"/>
</dbReference>
<gene>
    <name evidence="4" type="ORF">PQJ61_13175</name>
</gene>
<dbReference type="GO" id="GO:0002953">
    <property type="term" value="F:5'-deoxynucleotidase activity"/>
    <property type="evidence" value="ECO:0007669"/>
    <property type="project" value="InterPro"/>
</dbReference>
<dbReference type="PANTHER" id="PTHR11845">
    <property type="entry name" value="5'-DEOXYNUCLEOTIDASE HDDC2"/>
    <property type="match status" value="1"/>
</dbReference>
<sequence>MMINPVSERFSRQLEFIREIDKVKSIFRQTPLIDKTRKENDAEHSWHLATMAFLLAEYAPTGTDLLRVIKMVLIHDLVEIDAGDTYLFDEAAQHDKAEREQRAAERIFGILPEDTGTEVMDLWIEFEARDTDEARFAALMDRFQPFLHNISTEGISWLEHGVKRSQVIERMKPVVSRFPLFWEFLQINVDAAVEKGWLKPD</sequence>
<comment type="caution">
    <text evidence="4">The sequence shown here is derived from an EMBL/GenBank/DDBJ whole genome shotgun (WGS) entry which is preliminary data.</text>
</comment>
<dbReference type="Pfam" id="PF13023">
    <property type="entry name" value="HD_3"/>
    <property type="match status" value="1"/>
</dbReference>
<dbReference type="Proteomes" id="UP001221217">
    <property type="component" value="Unassembled WGS sequence"/>
</dbReference>
<reference evidence="4 5" key="1">
    <citation type="submission" date="2022-12" db="EMBL/GenBank/DDBJ databases">
        <title>Metagenome assembled genome from gulf of manar.</title>
        <authorList>
            <person name="Kohli P."/>
            <person name="Pk S."/>
            <person name="Venkata Ramana C."/>
            <person name="Sasikala C."/>
        </authorList>
    </citation>
    <scope>NUCLEOTIDE SEQUENCE [LARGE SCALE GENOMIC DNA]</scope>
    <source>
        <strain evidence="4">JB008</strain>
    </source>
</reference>
<keyword evidence="1" id="KW-0479">Metal-binding</keyword>
<evidence type="ECO:0000256" key="2">
    <source>
        <dbReference type="ARBA" id="ARBA00022801"/>
    </source>
</evidence>
<dbReference type="InterPro" id="IPR039356">
    <property type="entry name" value="YfbR/HDDC2"/>
</dbReference>